<dbReference type="PROSITE" id="PS00409">
    <property type="entry name" value="PROKAR_NTER_METHYL"/>
    <property type="match status" value="1"/>
</dbReference>
<dbReference type="Proteomes" id="UP000179237">
    <property type="component" value="Unassembled WGS sequence"/>
</dbReference>
<dbReference type="SUPFAM" id="SSF54523">
    <property type="entry name" value="Pili subunits"/>
    <property type="match status" value="1"/>
</dbReference>
<evidence type="ECO:0008006" key="4">
    <source>
        <dbReference type="Google" id="ProtNLM"/>
    </source>
</evidence>
<reference evidence="2 3" key="1">
    <citation type="journal article" date="2016" name="Nat. Commun.">
        <title>Thousands of microbial genomes shed light on interconnected biogeochemical processes in an aquifer system.</title>
        <authorList>
            <person name="Anantharaman K."/>
            <person name="Brown C.T."/>
            <person name="Hug L.A."/>
            <person name="Sharon I."/>
            <person name="Castelle C.J."/>
            <person name="Probst A.J."/>
            <person name="Thomas B.C."/>
            <person name="Singh A."/>
            <person name="Wilkins M.J."/>
            <person name="Karaoz U."/>
            <person name="Brodie E.L."/>
            <person name="Williams K.H."/>
            <person name="Hubbard S.S."/>
            <person name="Banfield J.F."/>
        </authorList>
    </citation>
    <scope>NUCLEOTIDE SEQUENCE [LARGE SCALE GENOMIC DNA]</scope>
</reference>
<accession>A0A1F5FVT4</accession>
<dbReference type="InterPro" id="IPR045584">
    <property type="entry name" value="Pilin-like"/>
</dbReference>
<feature type="transmembrane region" description="Helical" evidence="1">
    <location>
        <begin position="12"/>
        <end position="35"/>
    </location>
</feature>
<keyword evidence="1" id="KW-0472">Membrane</keyword>
<dbReference type="InterPro" id="IPR012902">
    <property type="entry name" value="N_methyl_site"/>
</dbReference>
<sequence>MYNKTVMKKLSTGFTLIEVMIVVSLIVIIALVLLFGMNPLQQFFRGYDTVRKTDLAKLKNAFENYYNDHDCYPDKSILTQCGSNALDPYLDKVPCDPNTKEPYEIYLLPADSSCPQKFAIYANLSSTVDVRGDLITYCPDTAAVYSTDMNYTEVIKGCSGQELCQTIYGCRNGACVVVALDSVPSCSPNSCDPNCGVDCTKKNRRGAYTNECREI</sequence>
<dbReference type="EMBL" id="MFAQ01000010">
    <property type="protein sequence ID" value="OGD83695.1"/>
    <property type="molecule type" value="Genomic_DNA"/>
</dbReference>
<dbReference type="Gene3D" id="3.30.700.10">
    <property type="entry name" value="Glycoprotein, Type 4 Pilin"/>
    <property type="match status" value="1"/>
</dbReference>
<evidence type="ECO:0000256" key="1">
    <source>
        <dbReference type="SAM" id="Phobius"/>
    </source>
</evidence>
<name>A0A1F5FVT4_9BACT</name>
<proteinExistence type="predicted"/>
<organism evidence="2 3">
    <name type="scientific">Candidatus Collierbacteria bacterium RIFOXYD1_FULL_40_9</name>
    <dbReference type="NCBI Taxonomy" id="1817731"/>
    <lineage>
        <taxon>Bacteria</taxon>
        <taxon>Candidatus Collieribacteriota</taxon>
    </lineage>
</organism>
<evidence type="ECO:0000313" key="2">
    <source>
        <dbReference type="EMBL" id="OGD83695.1"/>
    </source>
</evidence>
<comment type="caution">
    <text evidence="2">The sequence shown here is derived from an EMBL/GenBank/DDBJ whole genome shotgun (WGS) entry which is preliminary data.</text>
</comment>
<dbReference type="NCBIfam" id="TIGR02532">
    <property type="entry name" value="IV_pilin_GFxxxE"/>
    <property type="match status" value="1"/>
</dbReference>
<dbReference type="AlphaFoldDB" id="A0A1F5FVT4"/>
<gene>
    <name evidence="2" type="ORF">A2572_01535</name>
</gene>
<dbReference type="Pfam" id="PF07963">
    <property type="entry name" value="N_methyl"/>
    <property type="match status" value="1"/>
</dbReference>
<evidence type="ECO:0000313" key="3">
    <source>
        <dbReference type="Proteomes" id="UP000179237"/>
    </source>
</evidence>
<protein>
    <recommendedName>
        <fullName evidence="4">Type II secretion system protein GspG C-terminal domain-containing protein</fullName>
    </recommendedName>
</protein>
<keyword evidence="1" id="KW-0812">Transmembrane</keyword>
<keyword evidence="1" id="KW-1133">Transmembrane helix</keyword>